<protein>
    <recommendedName>
        <fullName evidence="1">N-acetyltransferase domain-containing protein</fullName>
    </recommendedName>
</protein>
<evidence type="ECO:0000313" key="2">
    <source>
        <dbReference type="EMBL" id="ANC79085.1"/>
    </source>
</evidence>
<dbReference type="Proteomes" id="UP000076623">
    <property type="component" value="Chromosome"/>
</dbReference>
<dbReference type="Gene3D" id="3.40.630.30">
    <property type="match status" value="1"/>
</dbReference>
<dbReference type="AlphaFoldDB" id="A0A168WC62"/>
<dbReference type="STRING" id="1221500.ABE65_020670"/>
<evidence type="ECO:0000259" key="1">
    <source>
        <dbReference type="PROSITE" id="PS51186"/>
    </source>
</evidence>
<dbReference type="EMBL" id="CP015378">
    <property type="protein sequence ID" value="ANC79085.1"/>
    <property type="molecule type" value="Genomic_DNA"/>
</dbReference>
<sequence length="290" mass="33177">MEVTRYSSIRAFYREVEDFLLCQEDRAGIMLGNCLRFEDKVWKGEQPFLATVKQNGKIMLSAMLIPPYALLLLEKEETDGVAAVPYLVRYLIQEDYYIQKIMSPKAVGKVFAQEWTTAHHLEEKLLMDLRLYALPTVIKPAALTGRLRLATKADLAFLPRWIVEMTEETKQIMTMAEAEEYAKIRVASEFLFIWEEDGKPVSMAAKTRPNIKGVSINLVYTPKNLRGKGYASACVAALSDHLLKEGFTFCTLYTDLSNPTSNKIYQNIGYEPVCDYIELKFNEKRTERPA</sequence>
<dbReference type="InterPro" id="IPR016181">
    <property type="entry name" value="Acyl_CoA_acyltransferase"/>
</dbReference>
<evidence type="ECO:0000313" key="3">
    <source>
        <dbReference type="Proteomes" id="UP000076623"/>
    </source>
</evidence>
<reference evidence="2 3" key="1">
    <citation type="submission" date="2016-04" db="EMBL/GenBank/DDBJ databases">
        <title>Complete genome sequence of Fictibacillus phosphorivorans G25-29, a strain toxic to nematodes.</title>
        <authorList>
            <person name="Zheng Z."/>
        </authorList>
    </citation>
    <scope>NUCLEOTIDE SEQUENCE [LARGE SCALE GENOMIC DNA]</scope>
    <source>
        <strain evidence="2 3">G25-29</strain>
    </source>
</reference>
<accession>A0A168WC62</accession>
<proteinExistence type="predicted"/>
<dbReference type="PROSITE" id="PS51186">
    <property type="entry name" value="GNAT"/>
    <property type="match status" value="1"/>
</dbReference>
<dbReference type="CDD" id="cd04301">
    <property type="entry name" value="NAT_SF"/>
    <property type="match status" value="1"/>
</dbReference>
<dbReference type="GO" id="GO:0016747">
    <property type="term" value="F:acyltransferase activity, transferring groups other than amino-acyl groups"/>
    <property type="evidence" value="ECO:0007669"/>
    <property type="project" value="InterPro"/>
</dbReference>
<dbReference type="SUPFAM" id="SSF55729">
    <property type="entry name" value="Acyl-CoA N-acyltransferases (Nat)"/>
    <property type="match status" value="1"/>
</dbReference>
<dbReference type="KEGG" id="fpn:ABE65_020670"/>
<dbReference type="InterPro" id="IPR000182">
    <property type="entry name" value="GNAT_dom"/>
</dbReference>
<keyword evidence="3" id="KW-1185">Reference proteome</keyword>
<name>A0A168WC62_9BACL</name>
<gene>
    <name evidence="2" type="ORF">ABE65_020670</name>
</gene>
<dbReference type="RefSeq" id="WP_066399263.1">
    <property type="nucleotide sequence ID" value="NZ_CP015378.1"/>
</dbReference>
<feature type="domain" description="N-acetyltransferase" evidence="1">
    <location>
        <begin position="145"/>
        <end position="290"/>
    </location>
</feature>
<dbReference type="Pfam" id="PF00583">
    <property type="entry name" value="Acetyltransf_1"/>
    <property type="match status" value="1"/>
</dbReference>
<organism evidence="2 3">
    <name type="scientific">Fictibacillus phosphorivorans</name>
    <dbReference type="NCBI Taxonomy" id="1221500"/>
    <lineage>
        <taxon>Bacteria</taxon>
        <taxon>Bacillati</taxon>
        <taxon>Bacillota</taxon>
        <taxon>Bacilli</taxon>
        <taxon>Bacillales</taxon>
        <taxon>Fictibacillaceae</taxon>
        <taxon>Fictibacillus</taxon>
    </lineage>
</organism>